<keyword evidence="1" id="KW-0560">Oxidoreductase</keyword>
<dbReference type="RefSeq" id="WP_109825486.1">
    <property type="nucleotide sequence ID" value="NZ_QGKL01000042.1"/>
</dbReference>
<dbReference type="PANTHER" id="PTHR43818">
    <property type="entry name" value="BCDNA.GH03377"/>
    <property type="match status" value="1"/>
</dbReference>
<dbReference type="SUPFAM" id="SSF51735">
    <property type="entry name" value="NAD(P)-binding Rossmann-fold domains"/>
    <property type="match status" value="1"/>
</dbReference>
<evidence type="ECO:0000313" key="4">
    <source>
        <dbReference type="EMBL" id="PWQ93566.1"/>
    </source>
</evidence>
<dbReference type="AlphaFoldDB" id="A0A317C4F4"/>
<dbReference type="InterPro" id="IPR055170">
    <property type="entry name" value="GFO_IDH_MocA-like_dom"/>
</dbReference>
<feature type="domain" description="GFO/IDH/MocA-like oxidoreductase" evidence="3">
    <location>
        <begin position="132"/>
        <end position="288"/>
    </location>
</feature>
<evidence type="ECO:0000259" key="2">
    <source>
        <dbReference type="Pfam" id="PF01408"/>
    </source>
</evidence>
<dbReference type="InterPro" id="IPR000683">
    <property type="entry name" value="Gfo/Idh/MocA-like_OxRdtase_N"/>
</dbReference>
<evidence type="ECO:0000256" key="1">
    <source>
        <dbReference type="ARBA" id="ARBA00023002"/>
    </source>
</evidence>
<evidence type="ECO:0000313" key="5">
    <source>
        <dbReference type="Proteomes" id="UP000245506"/>
    </source>
</evidence>
<evidence type="ECO:0000259" key="3">
    <source>
        <dbReference type="Pfam" id="PF22725"/>
    </source>
</evidence>
<dbReference type="Pfam" id="PF01408">
    <property type="entry name" value="GFO_IDH_MocA"/>
    <property type="match status" value="1"/>
</dbReference>
<reference evidence="4 5" key="1">
    <citation type="submission" date="2018-05" db="EMBL/GenBank/DDBJ databases">
        <title>Leucothrix arctica sp. nov., isolated from Arctic seawater.</title>
        <authorList>
            <person name="Choi A."/>
            <person name="Baek K."/>
        </authorList>
    </citation>
    <scope>NUCLEOTIDE SEQUENCE [LARGE SCALE GENOMIC DNA]</scope>
    <source>
        <strain evidence="4 5">IMCC9719</strain>
    </source>
</reference>
<dbReference type="Pfam" id="PF22725">
    <property type="entry name" value="GFO_IDH_MocA_C3"/>
    <property type="match status" value="1"/>
</dbReference>
<dbReference type="GO" id="GO:0016491">
    <property type="term" value="F:oxidoreductase activity"/>
    <property type="evidence" value="ECO:0007669"/>
    <property type="project" value="UniProtKB-KW"/>
</dbReference>
<dbReference type="SUPFAM" id="SSF55347">
    <property type="entry name" value="Glyceraldehyde-3-phosphate dehydrogenase-like, C-terminal domain"/>
    <property type="match status" value="1"/>
</dbReference>
<gene>
    <name evidence="4" type="ORF">DKT75_18275</name>
</gene>
<dbReference type="GO" id="GO:0000166">
    <property type="term" value="F:nucleotide binding"/>
    <property type="evidence" value="ECO:0007669"/>
    <property type="project" value="InterPro"/>
</dbReference>
<dbReference type="Gene3D" id="3.30.360.10">
    <property type="entry name" value="Dihydrodipicolinate Reductase, domain 2"/>
    <property type="match status" value="1"/>
</dbReference>
<protein>
    <submittedName>
        <fullName evidence="4">Gfo/Idh/MocA family oxidoreductase</fullName>
    </submittedName>
</protein>
<dbReference type="EMBL" id="QGKL01000042">
    <property type="protein sequence ID" value="PWQ93566.1"/>
    <property type="molecule type" value="Genomic_DNA"/>
</dbReference>
<dbReference type="Proteomes" id="UP000245506">
    <property type="component" value="Unassembled WGS sequence"/>
</dbReference>
<dbReference type="InterPro" id="IPR036291">
    <property type="entry name" value="NAD(P)-bd_dom_sf"/>
</dbReference>
<keyword evidence="5" id="KW-1185">Reference proteome</keyword>
<comment type="caution">
    <text evidence="4">The sequence shown here is derived from an EMBL/GenBank/DDBJ whole genome shotgun (WGS) entry which is preliminary data.</text>
</comment>
<feature type="domain" description="Gfo/Idh/MocA-like oxidoreductase N-terminal" evidence="2">
    <location>
        <begin position="5"/>
        <end position="118"/>
    </location>
</feature>
<dbReference type="InterPro" id="IPR050463">
    <property type="entry name" value="Gfo/Idh/MocA_oxidrdct_glycsds"/>
</dbReference>
<name>A0A317C4F4_9GAMM</name>
<sequence>MSKKLKVLILGSGFAGEGHVAAFRHAGAEVVGMVSRTKDVVEAVALKIGIPYAGTDWEQALIDCKPDIVSLATPGGAHFEPTMSALEAGCHVYCDKPMAESSENARLMYEKAEEKGLKTAFASCYRYMQEVLHAKRLVENGAIGEPQEVECISHFNLDPYIPFGWSHQASQGGGRLNNNFTHLLSIVTHVVGEKVLAISSDVRNDMVKAPVVEGVHNFMERRNYIPKDLDSPDLEWRETDVEWSYTVMAKVESSYKAARPVSVLFKHGGLQPKFGDDHLAFYGSEGAIYIKGHYGKGPLFLKKRNGDWEEIPTPADINEMVPDIEDDTLRNWAYLAEKFVKDISGEPFEPYQTFKEGYHYQKIIDVIRASDNWIKVDPT</sequence>
<dbReference type="Gene3D" id="3.40.50.720">
    <property type="entry name" value="NAD(P)-binding Rossmann-like Domain"/>
    <property type="match status" value="1"/>
</dbReference>
<dbReference type="PANTHER" id="PTHR43818:SF11">
    <property type="entry name" value="BCDNA.GH03377"/>
    <property type="match status" value="1"/>
</dbReference>
<proteinExistence type="predicted"/>
<organism evidence="4 5">
    <name type="scientific">Leucothrix arctica</name>
    <dbReference type="NCBI Taxonomy" id="1481894"/>
    <lineage>
        <taxon>Bacteria</taxon>
        <taxon>Pseudomonadati</taxon>
        <taxon>Pseudomonadota</taxon>
        <taxon>Gammaproteobacteria</taxon>
        <taxon>Thiotrichales</taxon>
        <taxon>Thiotrichaceae</taxon>
        <taxon>Leucothrix</taxon>
    </lineage>
</organism>
<accession>A0A317C4F4</accession>
<dbReference type="OrthoDB" id="9781031at2"/>